<keyword evidence="1" id="KW-0812">Transmembrane</keyword>
<evidence type="ECO:0000313" key="2">
    <source>
        <dbReference type="EMBL" id="QAA93612.1"/>
    </source>
</evidence>
<dbReference type="EMBL" id="CP022987">
    <property type="protein sequence ID" value="QAA93612.1"/>
    <property type="molecule type" value="Genomic_DNA"/>
</dbReference>
<reference evidence="2 3" key="1">
    <citation type="submission" date="2017-08" db="EMBL/GenBank/DDBJ databases">
        <authorList>
            <person name="Park S.-J."/>
            <person name="Kim H."/>
        </authorList>
    </citation>
    <scope>NUCLEOTIDE SEQUENCE [LARGE SCALE GENOMIC DNA]</scope>
    <source>
        <strain evidence="3">ye3</strain>
    </source>
</reference>
<protein>
    <recommendedName>
        <fullName evidence="4">Nitrogen fixation protein FixH</fullName>
    </recommendedName>
</protein>
<dbReference type="Proteomes" id="UP000283474">
    <property type="component" value="Chromosome"/>
</dbReference>
<keyword evidence="1" id="KW-0472">Membrane</keyword>
<dbReference type="RefSeq" id="WP_128354655.1">
    <property type="nucleotide sequence ID" value="NZ_CP022987.1"/>
</dbReference>
<organism evidence="2 3">
    <name type="scientific">Pollutimonas thiosulfatoxidans</name>
    <dbReference type="NCBI Taxonomy" id="2028345"/>
    <lineage>
        <taxon>Bacteria</taxon>
        <taxon>Pseudomonadati</taxon>
        <taxon>Pseudomonadota</taxon>
        <taxon>Betaproteobacteria</taxon>
        <taxon>Burkholderiales</taxon>
        <taxon>Alcaligenaceae</taxon>
        <taxon>Pollutimonas</taxon>
    </lineage>
</organism>
<proteinExistence type="predicted"/>
<accession>A0A410GBE0</accession>
<feature type="transmembrane region" description="Helical" evidence="1">
    <location>
        <begin position="23"/>
        <end position="46"/>
    </location>
</feature>
<evidence type="ECO:0008006" key="4">
    <source>
        <dbReference type="Google" id="ProtNLM"/>
    </source>
</evidence>
<dbReference type="AlphaFoldDB" id="A0A410GBE0"/>
<dbReference type="KEGG" id="pus:CKA81_07005"/>
<sequence length="84" mass="9297">MSQFPDPAEQLVGPSKPWWREPWPWLLMAGPFAAMVGCIITIFLAVEHYGDQAITDGGIKRGLKVTRQDEVPAAPQPPKAQARE</sequence>
<name>A0A410GBE0_9BURK</name>
<keyword evidence="3" id="KW-1185">Reference proteome</keyword>
<gene>
    <name evidence="2" type="ORF">CKA81_07005</name>
</gene>
<dbReference type="OrthoDB" id="5295180at2"/>
<evidence type="ECO:0000313" key="3">
    <source>
        <dbReference type="Proteomes" id="UP000283474"/>
    </source>
</evidence>
<evidence type="ECO:0000256" key="1">
    <source>
        <dbReference type="SAM" id="Phobius"/>
    </source>
</evidence>
<keyword evidence="1" id="KW-1133">Transmembrane helix</keyword>